<dbReference type="SUPFAM" id="SSF102114">
    <property type="entry name" value="Radical SAM enzymes"/>
    <property type="match status" value="1"/>
</dbReference>
<evidence type="ECO:0000256" key="1">
    <source>
        <dbReference type="ARBA" id="ARBA00022723"/>
    </source>
</evidence>
<dbReference type="Pfam" id="PF04055">
    <property type="entry name" value="Radical_SAM"/>
    <property type="match status" value="1"/>
</dbReference>
<dbReference type="PROSITE" id="PS51918">
    <property type="entry name" value="RADICAL_SAM"/>
    <property type="match status" value="1"/>
</dbReference>
<keyword evidence="2" id="KW-0408">Iron</keyword>
<dbReference type="CDD" id="cd01335">
    <property type="entry name" value="Radical_SAM"/>
    <property type="match status" value="1"/>
</dbReference>
<keyword evidence="7" id="KW-1185">Reference proteome</keyword>
<feature type="region of interest" description="Disordered" evidence="4">
    <location>
        <begin position="352"/>
        <end position="371"/>
    </location>
</feature>
<name>A0A0F0LMP1_9MICO</name>
<evidence type="ECO:0000256" key="4">
    <source>
        <dbReference type="SAM" id="MobiDB-lite"/>
    </source>
</evidence>
<dbReference type="SFLD" id="SFLDS00029">
    <property type="entry name" value="Radical_SAM"/>
    <property type="match status" value="1"/>
</dbReference>
<keyword evidence="3" id="KW-0411">Iron-sulfur</keyword>
<dbReference type="Gene3D" id="3.80.30.30">
    <property type="match status" value="1"/>
</dbReference>
<dbReference type="InterPro" id="IPR007197">
    <property type="entry name" value="rSAM"/>
</dbReference>
<dbReference type="AlphaFoldDB" id="A0A0F0LMP1"/>
<dbReference type="GO" id="GO:0003824">
    <property type="term" value="F:catalytic activity"/>
    <property type="evidence" value="ECO:0007669"/>
    <property type="project" value="InterPro"/>
</dbReference>
<dbReference type="NCBIfam" id="NF038135">
    <property type="entry name" value="rSAM_Rv2578c"/>
    <property type="match status" value="1"/>
</dbReference>
<comment type="caution">
    <text evidence="6">The sequence shown here is derived from an EMBL/GenBank/DDBJ whole genome shotgun (WGS) entry which is preliminary data.</text>
</comment>
<dbReference type="PATRIC" id="fig|582680.6.peg.1819"/>
<dbReference type="InterPro" id="IPR006638">
    <property type="entry name" value="Elp3/MiaA/NifB-like_rSAM"/>
</dbReference>
<sequence>MRWQGQRIDETDAQALPGMENRTGFLRTVTTPEFAGMTFHEVLAKSALNHVPGPSKMPFNWTVNPYRGCSHACVYCFARGTHTYLDLDAGRDFDSQIVVKVNVVETVEKELRRGSWKHETVALGTNTDPYQRAEGRYRLMPGIIGALADSGTPFSVLTKGTLIRRDIPVLVDAAARVPVDVQLSIAMFDETLREAIEHGAPSTQARLDTVRALSDAGFRVGVFLMPILPHLTDSVDAIDGALRRIKEAGADHVIYGALHLRAGVKPWFLQWLSQHRPDLLSSYRVLYPGSAAEAPKDYRRWLARRVKPLIRMHGLEARHSDDRPLRRSMGAPAEPVTSATPLWLFEQPAAEPAAPSRFGAPRAPEPVPTLF</sequence>
<dbReference type="RefSeq" id="WP_082076691.1">
    <property type="nucleotide sequence ID" value="NZ_JYIX01000033.1"/>
</dbReference>
<proteinExistence type="predicted"/>
<dbReference type="Proteomes" id="UP000033740">
    <property type="component" value="Unassembled WGS sequence"/>
</dbReference>
<dbReference type="InterPro" id="IPR058240">
    <property type="entry name" value="rSAM_sf"/>
</dbReference>
<dbReference type="EMBL" id="JYIX01000033">
    <property type="protein sequence ID" value="KJL33540.1"/>
    <property type="molecule type" value="Genomic_DNA"/>
</dbReference>
<dbReference type="GO" id="GO:0046872">
    <property type="term" value="F:metal ion binding"/>
    <property type="evidence" value="ECO:0007669"/>
    <property type="project" value="UniProtKB-KW"/>
</dbReference>
<evidence type="ECO:0000259" key="5">
    <source>
        <dbReference type="PROSITE" id="PS51918"/>
    </source>
</evidence>
<reference evidence="6 7" key="1">
    <citation type="submission" date="2015-02" db="EMBL/GenBank/DDBJ databases">
        <title>Draft genome sequences of ten Microbacterium spp. with emphasis on heavy metal contaminated environments.</title>
        <authorList>
            <person name="Corretto E."/>
        </authorList>
    </citation>
    <scope>NUCLEOTIDE SEQUENCE [LARGE SCALE GENOMIC DNA]</scope>
    <source>
        <strain evidence="6 7">ARN176</strain>
    </source>
</reference>
<dbReference type="PANTHER" id="PTHR43432:SF3">
    <property type="entry name" value="SLR0285 PROTEIN"/>
    <property type="match status" value="1"/>
</dbReference>
<dbReference type="InterPro" id="IPR040086">
    <property type="entry name" value="MJ0683-like"/>
</dbReference>
<evidence type="ECO:0000256" key="3">
    <source>
        <dbReference type="ARBA" id="ARBA00023014"/>
    </source>
</evidence>
<dbReference type="PANTHER" id="PTHR43432">
    <property type="entry name" value="SLR0285 PROTEIN"/>
    <property type="match status" value="1"/>
</dbReference>
<dbReference type="GO" id="GO:0051536">
    <property type="term" value="F:iron-sulfur cluster binding"/>
    <property type="evidence" value="ECO:0007669"/>
    <property type="project" value="UniProtKB-KW"/>
</dbReference>
<feature type="domain" description="Radical SAM core" evidence="5">
    <location>
        <begin position="55"/>
        <end position="305"/>
    </location>
</feature>
<evidence type="ECO:0000313" key="7">
    <source>
        <dbReference type="Proteomes" id="UP000033740"/>
    </source>
</evidence>
<accession>A0A0F0LMP1</accession>
<organism evidence="6 7">
    <name type="scientific">Microbacterium azadirachtae</name>
    <dbReference type="NCBI Taxonomy" id="582680"/>
    <lineage>
        <taxon>Bacteria</taxon>
        <taxon>Bacillati</taxon>
        <taxon>Actinomycetota</taxon>
        <taxon>Actinomycetes</taxon>
        <taxon>Micrococcales</taxon>
        <taxon>Microbacteriaceae</taxon>
        <taxon>Microbacterium</taxon>
    </lineage>
</organism>
<dbReference type="SMART" id="SM00729">
    <property type="entry name" value="Elp3"/>
    <property type="match status" value="1"/>
</dbReference>
<gene>
    <name evidence="6" type="ORF">RS86_01761</name>
</gene>
<evidence type="ECO:0000256" key="2">
    <source>
        <dbReference type="ARBA" id="ARBA00023004"/>
    </source>
</evidence>
<protein>
    <submittedName>
        <fullName evidence="6">Radical SAM superfamily protein</fullName>
    </submittedName>
</protein>
<evidence type="ECO:0000313" key="6">
    <source>
        <dbReference type="EMBL" id="KJL33540.1"/>
    </source>
</evidence>
<keyword evidence="1" id="KW-0479">Metal-binding</keyword>
<dbReference type="SFLD" id="SFLDG01084">
    <property type="entry name" value="Uncharacterised_Radical_SAM_Su"/>
    <property type="match status" value="1"/>
</dbReference>